<feature type="transmembrane region" description="Helical" evidence="1">
    <location>
        <begin position="40"/>
        <end position="58"/>
    </location>
</feature>
<dbReference type="AlphaFoldDB" id="A0A0W1RAF5"/>
<keyword evidence="1" id="KW-0472">Membrane</keyword>
<reference evidence="2 3" key="1">
    <citation type="submission" date="2015-12" db="EMBL/GenBank/DDBJ databases">
        <title>Haloprofundus marisrubri gen. nov., sp. nov., an extremely halophilic archaeon isolated from the Discovery deep brine-seawater interface in the Red Sea.</title>
        <authorList>
            <person name="Zhang G."/>
            <person name="Stingl U."/>
            <person name="Rashid M."/>
        </authorList>
    </citation>
    <scope>NUCLEOTIDE SEQUENCE [LARGE SCALE GENOMIC DNA]</scope>
    <source>
        <strain evidence="2 3">SB9</strain>
    </source>
</reference>
<dbReference type="EMBL" id="LOPU01000018">
    <property type="protein sequence ID" value="KTG10095.1"/>
    <property type="molecule type" value="Genomic_DNA"/>
</dbReference>
<sequence>MNTPTEPLPTTTESVVQTFVFLLVAFAAMVVASYPTATLTALASVGVLTLATIGALAARRSLGHRSHICIPHTGVCIDA</sequence>
<evidence type="ECO:0000313" key="3">
    <source>
        <dbReference type="Proteomes" id="UP000054387"/>
    </source>
</evidence>
<protein>
    <submittedName>
        <fullName evidence="2">Uncharacterized protein</fullName>
    </submittedName>
</protein>
<accession>A0A0W1RAF5</accession>
<organism evidence="2 3">
    <name type="scientific">Haloprofundus marisrubri</name>
    <dbReference type="NCBI Taxonomy" id="1514971"/>
    <lineage>
        <taxon>Archaea</taxon>
        <taxon>Methanobacteriati</taxon>
        <taxon>Methanobacteriota</taxon>
        <taxon>Stenosarchaea group</taxon>
        <taxon>Halobacteria</taxon>
        <taxon>Halobacteriales</taxon>
        <taxon>Haloferacaceae</taxon>
        <taxon>Haloprofundus</taxon>
    </lineage>
</organism>
<evidence type="ECO:0000256" key="1">
    <source>
        <dbReference type="SAM" id="Phobius"/>
    </source>
</evidence>
<keyword evidence="1" id="KW-1133">Transmembrane helix</keyword>
<keyword evidence="3" id="KW-1185">Reference proteome</keyword>
<evidence type="ECO:0000313" key="2">
    <source>
        <dbReference type="EMBL" id="KTG10095.1"/>
    </source>
</evidence>
<dbReference type="RefSeq" id="WP_058581450.1">
    <property type="nucleotide sequence ID" value="NZ_LOPU01000018.1"/>
</dbReference>
<comment type="caution">
    <text evidence="2">The sequence shown here is derived from an EMBL/GenBank/DDBJ whole genome shotgun (WGS) entry which is preliminary data.</text>
</comment>
<gene>
    <name evidence="2" type="ORF">AUR64_10895</name>
</gene>
<keyword evidence="1" id="KW-0812">Transmembrane</keyword>
<dbReference type="Proteomes" id="UP000054387">
    <property type="component" value="Unassembled WGS sequence"/>
</dbReference>
<name>A0A0W1RAF5_9EURY</name>
<dbReference type="STRING" id="1514971.AUR64_10895"/>
<proteinExistence type="predicted"/>
<feature type="transmembrane region" description="Helical" evidence="1">
    <location>
        <begin position="15"/>
        <end position="34"/>
    </location>
</feature>